<feature type="region of interest" description="Disordered" evidence="3">
    <location>
        <begin position="111"/>
        <end position="160"/>
    </location>
</feature>
<dbReference type="STRING" id="644358.A0A0C4DJW7"/>
<name>A0A0C4DJW7_MAGP6</name>
<evidence type="ECO:0000259" key="4">
    <source>
        <dbReference type="PROSITE" id="PS51352"/>
    </source>
</evidence>
<dbReference type="InterPro" id="IPR013766">
    <property type="entry name" value="Thioredoxin_domain"/>
</dbReference>
<evidence type="ECO:0000256" key="2">
    <source>
        <dbReference type="ARBA" id="ARBA00023157"/>
    </source>
</evidence>
<reference evidence="5" key="3">
    <citation type="submission" date="2011-03" db="EMBL/GenBank/DDBJ databases">
        <title>Annotation of Magnaporthe poae ATCC 64411.</title>
        <authorList>
            <person name="Ma L.-J."/>
            <person name="Dead R."/>
            <person name="Young S.K."/>
            <person name="Zeng Q."/>
            <person name="Gargeya S."/>
            <person name="Fitzgerald M."/>
            <person name="Haas B."/>
            <person name="Abouelleil A."/>
            <person name="Alvarado L."/>
            <person name="Arachchi H.M."/>
            <person name="Berlin A."/>
            <person name="Brown A."/>
            <person name="Chapman S.B."/>
            <person name="Chen Z."/>
            <person name="Dunbar C."/>
            <person name="Freedman E."/>
            <person name="Gearin G."/>
            <person name="Gellesch M."/>
            <person name="Goldberg J."/>
            <person name="Griggs A."/>
            <person name="Gujja S."/>
            <person name="Heiman D."/>
            <person name="Howarth C."/>
            <person name="Larson L."/>
            <person name="Lui A."/>
            <person name="MacDonald P.J.P."/>
            <person name="Mehta T."/>
            <person name="Montmayeur A."/>
            <person name="Murphy C."/>
            <person name="Neiman D."/>
            <person name="Pearson M."/>
            <person name="Priest M."/>
            <person name="Roberts A."/>
            <person name="Saif S."/>
            <person name="Shea T."/>
            <person name="Shenoy N."/>
            <person name="Sisk P."/>
            <person name="Stolte C."/>
            <person name="Sykes S."/>
            <person name="Yandava C."/>
            <person name="Wortman J."/>
            <person name="Nusbaum C."/>
            <person name="Birren B."/>
        </authorList>
    </citation>
    <scope>NUCLEOTIDE SEQUENCE</scope>
    <source>
        <strain evidence="5">ATCC 64411</strain>
    </source>
</reference>
<dbReference type="OrthoDB" id="19690at2759"/>
<reference evidence="6" key="4">
    <citation type="journal article" date="2015" name="G3 (Bethesda)">
        <title>Genome sequences of three phytopathogenic species of the Magnaporthaceae family of fungi.</title>
        <authorList>
            <person name="Okagaki L.H."/>
            <person name="Nunes C.C."/>
            <person name="Sailsbery J."/>
            <person name="Clay B."/>
            <person name="Brown D."/>
            <person name="John T."/>
            <person name="Oh Y."/>
            <person name="Young N."/>
            <person name="Fitzgerald M."/>
            <person name="Haas B.J."/>
            <person name="Zeng Q."/>
            <person name="Young S."/>
            <person name="Adiconis X."/>
            <person name="Fan L."/>
            <person name="Levin J.Z."/>
            <person name="Mitchell T.K."/>
            <person name="Okubara P.A."/>
            <person name="Farman M.L."/>
            <person name="Kohn L.M."/>
            <person name="Birren B."/>
            <person name="Ma L.-J."/>
            <person name="Dean R.A."/>
        </authorList>
    </citation>
    <scope>NUCLEOTIDE SEQUENCE</scope>
    <source>
        <strain evidence="6">ATCC 64411 / 73-15</strain>
    </source>
</reference>
<reference evidence="6" key="5">
    <citation type="submission" date="2015-06" db="UniProtKB">
        <authorList>
            <consortium name="EnsemblFungi"/>
        </authorList>
    </citation>
    <scope>IDENTIFICATION</scope>
    <source>
        <strain evidence="6">ATCC 64411</strain>
    </source>
</reference>
<dbReference type="Gene3D" id="3.40.30.10">
    <property type="entry name" value="Glutaredoxin"/>
    <property type="match status" value="1"/>
</dbReference>
<gene>
    <name evidence="5" type="ORF">MAPG_00026</name>
</gene>
<keyword evidence="7" id="KW-1185">Reference proteome</keyword>
<dbReference type="Pfam" id="PF00085">
    <property type="entry name" value="Thioredoxin"/>
    <property type="match status" value="1"/>
</dbReference>
<reference evidence="7" key="2">
    <citation type="submission" date="2010-05" db="EMBL/GenBank/DDBJ databases">
        <title>The genome sequence of Magnaporthe poae strain ATCC 64411.</title>
        <authorList>
            <person name="Ma L.-J."/>
            <person name="Dead R."/>
            <person name="Young S."/>
            <person name="Zeng Q."/>
            <person name="Koehrsen M."/>
            <person name="Alvarado L."/>
            <person name="Berlin A."/>
            <person name="Chapman S.B."/>
            <person name="Chen Z."/>
            <person name="Freedman E."/>
            <person name="Gellesch M."/>
            <person name="Goldberg J."/>
            <person name="Griggs A."/>
            <person name="Gujja S."/>
            <person name="Heilman E.R."/>
            <person name="Heiman D."/>
            <person name="Hepburn T."/>
            <person name="Howarth C."/>
            <person name="Jen D."/>
            <person name="Larson L."/>
            <person name="Mehta T."/>
            <person name="Neiman D."/>
            <person name="Pearson M."/>
            <person name="Roberts A."/>
            <person name="Saif S."/>
            <person name="Shea T."/>
            <person name="Shenoy N."/>
            <person name="Sisk P."/>
            <person name="Stolte C."/>
            <person name="Sykes S."/>
            <person name="Walk T."/>
            <person name="White J."/>
            <person name="Yandava C."/>
            <person name="Haas B."/>
            <person name="Nusbaum C."/>
            <person name="Birren B."/>
        </authorList>
    </citation>
    <scope>NUCLEOTIDE SEQUENCE [LARGE SCALE GENOMIC DNA]</scope>
    <source>
        <strain evidence="7">ATCC 64411 / 73-15</strain>
    </source>
</reference>
<sequence length="160" mass="17482">MAAIPIVTSEELDEAKRDENKKTVLIAFFAEWCGPCHAMNPTLEKFSKRPDFREIHFRRVDVDEDPGLMKRFEVSAMPTFVIVEDGEAKDRSVGANPQALQAMLDKAAAEIKKNKKAAEENGVAGEDSGGTRAAPNDVTRKTGTEQASGGRKSDSDGRKT</sequence>
<dbReference type="VEuPathDB" id="FungiDB:MAPG_00026"/>
<dbReference type="PRINTS" id="PR00421">
    <property type="entry name" value="THIOREDOXIN"/>
</dbReference>
<dbReference type="AlphaFoldDB" id="A0A0C4DJW7"/>
<accession>A0A0C4DJW7</accession>
<dbReference type="EMBL" id="ADBL01000009">
    <property type="status" value="NOT_ANNOTATED_CDS"/>
    <property type="molecule type" value="Genomic_DNA"/>
</dbReference>
<dbReference type="EnsemblFungi" id="MAPG_00026T0">
    <property type="protein sequence ID" value="MAPG_00026T0"/>
    <property type="gene ID" value="MAPG_00026"/>
</dbReference>
<dbReference type="PANTHER" id="PTHR46115">
    <property type="entry name" value="THIOREDOXIN-LIKE PROTEIN 1"/>
    <property type="match status" value="1"/>
</dbReference>
<evidence type="ECO:0000256" key="1">
    <source>
        <dbReference type="ARBA" id="ARBA00008987"/>
    </source>
</evidence>
<protein>
    <recommendedName>
        <fullName evidence="4">Thioredoxin domain-containing protein</fullName>
    </recommendedName>
</protein>
<feature type="compositionally biased region" description="Basic and acidic residues" evidence="3">
    <location>
        <begin position="151"/>
        <end position="160"/>
    </location>
</feature>
<keyword evidence="2" id="KW-1015">Disulfide bond</keyword>
<evidence type="ECO:0000313" key="5">
    <source>
        <dbReference type="EMBL" id="KLU80930.1"/>
    </source>
</evidence>
<dbReference type="SUPFAM" id="SSF52833">
    <property type="entry name" value="Thioredoxin-like"/>
    <property type="match status" value="1"/>
</dbReference>
<dbReference type="PROSITE" id="PS51352">
    <property type="entry name" value="THIOREDOXIN_2"/>
    <property type="match status" value="1"/>
</dbReference>
<dbReference type="OMA" id="ADWCGSC"/>
<comment type="similarity">
    <text evidence="1">Belongs to the thioredoxin family.</text>
</comment>
<organism evidence="6 7">
    <name type="scientific">Magnaporthiopsis poae (strain ATCC 64411 / 73-15)</name>
    <name type="common">Kentucky bluegrass fungus</name>
    <name type="synonym">Magnaporthe poae</name>
    <dbReference type="NCBI Taxonomy" id="644358"/>
    <lineage>
        <taxon>Eukaryota</taxon>
        <taxon>Fungi</taxon>
        <taxon>Dikarya</taxon>
        <taxon>Ascomycota</taxon>
        <taxon>Pezizomycotina</taxon>
        <taxon>Sordariomycetes</taxon>
        <taxon>Sordariomycetidae</taxon>
        <taxon>Magnaporthales</taxon>
        <taxon>Magnaporthaceae</taxon>
        <taxon>Magnaporthiopsis</taxon>
    </lineage>
</organism>
<dbReference type="eggNOG" id="KOG0907">
    <property type="taxonomic scope" value="Eukaryota"/>
</dbReference>
<evidence type="ECO:0000256" key="3">
    <source>
        <dbReference type="SAM" id="MobiDB-lite"/>
    </source>
</evidence>
<dbReference type="EMBL" id="GL876966">
    <property type="protein sequence ID" value="KLU80930.1"/>
    <property type="molecule type" value="Genomic_DNA"/>
</dbReference>
<evidence type="ECO:0000313" key="6">
    <source>
        <dbReference type="EnsemblFungi" id="MAPG_00026T0"/>
    </source>
</evidence>
<reference evidence="5" key="1">
    <citation type="submission" date="2010-05" db="EMBL/GenBank/DDBJ databases">
        <title>The Genome Sequence of Magnaporthe poae strain ATCC 64411.</title>
        <authorList>
            <consortium name="The Broad Institute Genome Sequencing Platform"/>
            <consortium name="Broad Institute Genome Sequencing Center for Infectious Disease"/>
            <person name="Ma L.-J."/>
            <person name="Dead R."/>
            <person name="Young S."/>
            <person name="Zeng Q."/>
            <person name="Koehrsen M."/>
            <person name="Alvarado L."/>
            <person name="Berlin A."/>
            <person name="Chapman S.B."/>
            <person name="Chen Z."/>
            <person name="Freedman E."/>
            <person name="Gellesch M."/>
            <person name="Goldberg J."/>
            <person name="Griggs A."/>
            <person name="Gujja S."/>
            <person name="Heilman E.R."/>
            <person name="Heiman D."/>
            <person name="Hepburn T."/>
            <person name="Howarth C."/>
            <person name="Jen D."/>
            <person name="Larson L."/>
            <person name="Mehta T."/>
            <person name="Neiman D."/>
            <person name="Pearson M."/>
            <person name="Roberts A."/>
            <person name="Saif S."/>
            <person name="Shea T."/>
            <person name="Shenoy N."/>
            <person name="Sisk P."/>
            <person name="Stolte C."/>
            <person name="Sykes S."/>
            <person name="Walk T."/>
            <person name="White J."/>
            <person name="Yandava C."/>
            <person name="Haas B."/>
            <person name="Nusbaum C."/>
            <person name="Birren B."/>
        </authorList>
    </citation>
    <scope>NUCLEOTIDE SEQUENCE</scope>
    <source>
        <strain evidence="5">ATCC 64411</strain>
    </source>
</reference>
<dbReference type="Proteomes" id="UP000011715">
    <property type="component" value="Unassembled WGS sequence"/>
</dbReference>
<feature type="domain" description="Thioredoxin" evidence="4">
    <location>
        <begin position="1"/>
        <end position="109"/>
    </location>
</feature>
<dbReference type="CDD" id="cd02947">
    <property type="entry name" value="TRX_family"/>
    <property type="match status" value="1"/>
</dbReference>
<dbReference type="PROSITE" id="PS00194">
    <property type="entry name" value="THIOREDOXIN_1"/>
    <property type="match status" value="1"/>
</dbReference>
<dbReference type="InterPro" id="IPR036249">
    <property type="entry name" value="Thioredoxin-like_sf"/>
</dbReference>
<evidence type="ECO:0000313" key="7">
    <source>
        <dbReference type="Proteomes" id="UP000011715"/>
    </source>
</evidence>
<proteinExistence type="inferred from homology"/>
<dbReference type="InterPro" id="IPR017937">
    <property type="entry name" value="Thioredoxin_CS"/>
</dbReference>